<dbReference type="GO" id="GO:0006352">
    <property type="term" value="P:DNA-templated transcription initiation"/>
    <property type="evidence" value="ECO:0007669"/>
    <property type="project" value="InterPro"/>
</dbReference>
<evidence type="ECO:0000313" key="2">
    <source>
        <dbReference type="EMBL" id="AOH85586.1"/>
    </source>
</evidence>
<dbReference type="InterPro" id="IPR036388">
    <property type="entry name" value="WH-like_DNA-bd_sf"/>
</dbReference>
<proteinExistence type="predicted"/>
<dbReference type="SUPFAM" id="SSF88659">
    <property type="entry name" value="Sigma3 and sigma4 domains of RNA polymerase sigma factors"/>
    <property type="match status" value="1"/>
</dbReference>
<gene>
    <name evidence="2" type="ORF">AWL63_18235</name>
</gene>
<dbReference type="RefSeq" id="WP_069206122.1">
    <property type="nucleotide sequence ID" value="NZ_CP014168.1"/>
</dbReference>
<dbReference type="AlphaFoldDB" id="A0A1B3ZDU2"/>
<dbReference type="InterPro" id="IPR013324">
    <property type="entry name" value="RNA_pol_sigma_r3/r4-like"/>
</dbReference>
<name>A0A1B3ZDU2_9SPHN</name>
<keyword evidence="3" id="KW-1185">Reference proteome</keyword>
<accession>A0A1B3ZDU2</accession>
<protein>
    <recommendedName>
        <fullName evidence="1">RNA polymerase sigma factor 70 region 4 type 2 domain-containing protein</fullName>
    </recommendedName>
</protein>
<feature type="domain" description="RNA polymerase sigma factor 70 region 4 type 2" evidence="1">
    <location>
        <begin position="107"/>
        <end position="155"/>
    </location>
</feature>
<evidence type="ECO:0000259" key="1">
    <source>
        <dbReference type="Pfam" id="PF08281"/>
    </source>
</evidence>
<dbReference type="KEGG" id="span:AWL63_18235"/>
<dbReference type="OrthoDB" id="7447733at2"/>
<dbReference type="Gene3D" id="1.10.10.10">
    <property type="entry name" value="Winged helix-like DNA-binding domain superfamily/Winged helix DNA-binding domain"/>
    <property type="match status" value="1"/>
</dbReference>
<dbReference type="GO" id="GO:0016987">
    <property type="term" value="F:sigma factor activity"/>
    <property type="evidence" value="ECO:0007669"/>
    <property type="project" value="InterPro"/>
</dbReference>
<dbReference type="Pfam" id="PF08281">
    <property type="entry name" value="Sigma70_r4_2"/>
    <property type="match status" value="1"/>
</dbReference>
<reference evidence="2 3" key="1">
    <citation type="submission" date="2016-01" db="EMBL/GenBank/DDBJ databases">
        <title>Complete genome and mega plasmid sequence of Sphingomonas panacis DCY99 elicits systemic resistance in rice to Xanthomonas oryzae.</title>
        <authorList>
            <person name="Kim Y.J."/>
            <person name="Yang D.C."/>
            <person name="Sing P."/>
        </authorList>
    </citation>
    <scope>NUCLEOTIDE SEQUENCE [LARGE SCALE GENOMIC DNA]</scope>
    <source>
        <strain evidence="2 3">DCY99</strain>
    </source>
</reference>
<dbReference type="EMBL" id="CP014168">
    <property type="protein sequence ID" value="AOH85586.1"/>
    <property type="molecule type" value="Genomic_DNA"/>
</dbReference>
<sequence>MSDHDTMALLLEALEFLNDHPNFGLRRDRRRTTYDLAARIDRHLALRTAPAHPAIAEARDRWASTPFLRIDADEHVVEPATAGWWVRGWILIGHISLEQSAPELRARYEAAVVALPALTRQVFIAHRVKGLAYDAIAERLDISINDVQCRIAEALIAISKALEAE</sequence>
<dbReference type="Proteomes" id="UP000094256">
    <property type="component" value="Chromosome"/>
</dbReference>
<dbReference type="InterPro" id="IPR013249">
    <property type="entry name" value="RNA_pol_sigma70_r4_t2"/>
</dbReference>
<evidence type="ECO:0000313" key="3">
    <source>
        <dbReference type="Proteomes" id="UP000094256"/>
    </source>
</evidence>
<organism evidence="2 3">
    <name type="scientific">Sphingomonas panacis</name>
    <dbReference type="NCBI Taxonomy" id="1560345"/>
    <lineage>
        <taxon>Bacteria</taxon>
        <taxon>Pseudomonadati</taxon>
        <taxon>Pseudomonadota</taxon>
        <taxon>Alphaproteobacteria</taxon>
        <taxon>Sphingomonadales</taxon>
        <taxon>Sphingomonadaceae</taxon>
        <taxon>Sphingomonas</taxon>
    </lineage>
</organism>
<dbReference type="GO" id="GO:0003677">
    <property type="term" value="F:DNA binding"/>
    <property type="evidence" value="ECO:0007669"/>
    <property type="project" value="InterPro"/>
</dbReference>